<feature type="chain" id="PRO_5012556266" evidence="1">
    <location>
        <begin position="16"/>
        <end position="294"/>
    </location>
</feature>
<evidence type="ECO:0000313" key="2">
    <source>
        <dbReference type="EMBL" id="OWZ15869.1"/>
    </source>
</evidence>
<keyword evidence="3" id="KW-1185">Reference proteome</keyword>
<dbReference type="AlphaFoldDB" id="A0A225WFH7"/>
<keyword evidence="1" id="KW-0732">Signal</keyword>
<dbReference type="EMBL" id="NBNE01001040">
    <property type="protein sequence ID" value="OWZ15869.1"/>
    <property type="molecule type" value="Genomic_DNA"/>
</dbReference>
<proteinExistence type="predicted"/>
<name>A0A225WFH7_9STRA</name>
<evidence type="ECO:0000256" key="1">
    <source>
        <dbReference type="SAM" id="SignalP"/>
    </source>
</evidence>
<protein>
    <submittedName>
        <fullName evidence="2">Uncharacterized protein</fullName>
    </submittedName>
</protein>
<accession>A0A225WFH7</accession>
<dbReference type="OrthoDB" id="121607at2759"/>
<gene>
    <name evidence="2" type="ORF">PHMEG_00010426</name>
</gene>
<evidence type="ECO:0000313" key="3">
    <source>
        <dbReference type="Proteomes" id="UP000198211"/>
    </source>
</evidence>
<organism evidence="2 3">
    <name type="scientific">Phytophthora megakarya</name>
    <dbReference type="NCBI Taxonomy" id="4795"/>
    <lineage>
        <taxon>Eukaryota</taxon>
        <taxon>Sar</taxon>
        <taxon>Stramenopiles</taxon>
        <taxon>Oomycota</taxon>
        <taxon>Peronosporomycetes</taxon>
        <taxon>Peronosporales</taxon>
        <taxon>Peronosporaceae</taxon>
        <taxon>Phytophthora</taxon>
    </lineage>
</organism>
<sequence length="294" mass="33168">MAGFMMSLFGHCALASTLLGHDMTRCRLAEHMEKAMKRRSQVDDTDDAGQCSRARRILALRWSHLTFLKCFAHDVNNLVKIALCTSPFRGVTSQATEVVNALHASSSKWLVRAQEMMIQTYGCEPLRVFATKYRDDSLFPESLSCLEHPTFWQELRNVEVAVNPLCCALFKLQSDENTLADVVIVFRELYDGFVTGNYANELIPLFEELIEITLFIVALNLHPAYNDTHKALPLTAEVTNLDNIGIFAKFYYSKLLRGDPGSIVGEMTQWLNGEFTDLSLDDFQELSLPPRSAS</sequence>
<feature type="signal peptide" evidence="1">
    <location>
        <begin position="1"/>
        <end position="15"/>
    </location>
</feature>
<reference evidence="3" key="1">
    <citation type="submission" date="2017-03" db="EMBL/GenBank/DDBJ databases">
        <title>Phytopthora megakarya and P. palmivora, two closely related causual agents of cacao black pod achieved similar genome size and gene model numbers by different mechanisms.</title>
        <authorList>
            <person name="Ali S."/>
            <person name="Shao J."/>
            <person name="Larry D.J."/>
            <person name="Kronmiller B."/>
            <person name="Shen D."/>
            <person name="Strem M.D."/>
            <person name="Melnick R.L."/>
            <person name="Guiltinan M.J."/>
            <person name="Tyler B.M."/>
            <person name="Meinhardt L.W."/>
            <person name="Bailey B.A."/>
        </authorList>
    </citation>
    <scope>NUCLEOTIDE SEQUENCE [LARGE SCALE GENOMIC DNA]</scope>
    <source>
        <strain evidence="3">zdho120</strain>
    </source>
</reference>
<comment type="caution">
    <text evidence="2">The sequence shown here is derived from an EMBL/GenBank/DDBJ whole genome shotgun (WGS) entry which is preliminary data.</text>
</comment>
<dbReference type="Proteomes" id="UP000198211">
    <property type="component" value="Unassembled WGS sequence"/>
</dbReference>